<evidence type="ECO:0000313" key="2">
    <source>
        <dbReference type="EMBL" id="MED6149648.1"/>
    </source>
</evidence>
<reference evidence="2 3" key="1">
    <citation type="journal article" date="2023" name="Plants (Basel)">
        <title>Bridging the Gap: Combining Genomics and Transcriptomics Approaches to Understand Stylosanthes scabra, an Orphan Legume from the Brazilian Caatinga.</title>
        <authorList>
            <person name="Ferreira-Neto J.R.C."/>
            <person name="da Silva M.D."/>
            <person name="Binneck E."/>
            <person name="de Melo N.F."/>
            <person name="da Silva R.H."/>
            <person name="de Melo A.L.T.M."/>
            <person name="Pandolfi V."/>
            <person name="Bustamante F.O."/>
            <person name="Brasileiro-Vidal A.C."/>
            <person name="Benko-Iseppon A.M."/>
        </authorList>
    </citation>
    <scope>NUCLEOTIDE SEQUENCE [LARGE SCALE GENOMIC DNA]</scope>
    <source>
        <tissue evidence="2">Leaves</tissue>
    </source>
</reference>
<organism evidence="2 3">
    <name type="scientific">Stylosanthes scabra</name>
    <dbReference type="NCBI Taxonomy" id="79078"/>
    <lineage>
        <taxon>Eukaryota</taxon>
        <taxon>Viridiplantae</taxon>
        <taxon>Streptophyta</taxon>
        <taxon>Embryophyta</taxon>
        <taxon>Tracheophyta</taxon>
        <taxon>Spermatophyta</taxon>
        <taxon>Magnoliopsida</taxon>
        <taxon>eudicotyledons</taxon>
        <taxon>Gunneridae</taxon>
        <taxon>Pentapetalae</taxon>
        <taxon>rosids</taxon>
        <taxon>fabids</taxon>
        <taxon>Fabales</taxon>
        <taxon>Fabaceae</taxon>
        <taxon>Papilionoideae</taxon>
        <taxon>50 kb inversion clade</taxon>
        <taxon>dalbergioids sensu lato</taxon>
        <taxon>Dalbergieae</taxon>
        <taxon>Pterocarpus clade</taxon>
        <taxon>Stylosanthes</taxon>
    </lineage>
</organism>
<protein>
    <submittedName>
        <fullName evidence="2">Uncharacterized protein</fullName>
    </submittedName>
</protein>
<keyword evidence="3" id="KW-1185">Reference proteome</keyword>
<evidence type="ECO:0000256" key="1">
    <source>
        <dbReference type="SAM" id="MobiDB-lite"/>
    </source>
</evidence>
<evidence type="ECO:0000313" key="3">
    <source>
        <dbReference type="Proteomes" id="UP001341840"/>
    </source>
</evidence>
<gene>
    <name evidence="2" type="ORF">PIB30_064574</name>
</gene>
<proteinExistence type="predicted"/>
<accession>A0ABU6TNX7</accession>
<dbReference type="EMBL" id="JASCZI010091252">
    <property type="protein sequence ID" value="MED6149648.1"/>
    <property type="molecule type" value="Genomic_DNA"/>
</dbReference>
<feature type="region of interest" description="Disordered" evidence="1">
    <location>
        <begin position="1"/>
        <end position="23"/>
    </location>
</feature>
<comment type="caution">
    <text evidence="2">The sequence shown here is derived from an EMBL/GenBank/DDBJ whole genome shotgun (WGS) entry which is preliminary data.</text>
</comment>
<dbReference type="Proteomes" id="UP001341840">
    <property type="component" value="Unassembled WGS sequence"/>
</dbReference>
<sequence length="103" mass="12034">MDELSVFHNDPPSPCTPRQSPPAMGEAEMFIETPPCPRPVKKRRLESSSYRAVKFLLSMIDEINEVFMEEKRMKKSTEEALEAERQRKTRILMSFRNDVCLSR</sequence>
<name>A0ABU6TNX7_9FABA</name>